<accession>A0AAU8ABB6</accession>
<proteinExistence type="inferred from homology"/>
<protein>
    <submittedName>
        <fullName evidence="3">LCP family protein</fullName>
    </submittedName>
</protein>
<dbReference type="NCBIfam" id="TIGR00350">
    <property type="entry name" value="lytR_cpsA_psr"/>
    <property type="match status" value="1"/>
</dbReference>
<dbReference type="Pfam" id="PF03816">
    <property type="entry name" value="LytR_cpsA_psr"/>
    <property type="match status" value="1"/>
</dbReference>
<dbReference type="PANTHER" id="PTHR33392:SF6">
    <property type="entry name" value="POLYISOPRENYL-TEICHOIC ACID--PEPTIDOGLYCAN TEICHOIC ACID TRANSFERASE TAGU"/>
    <property type="match status" value="1"/>
</dbReference>
<evidence type="ECO:0000259" key="2">
    <source>
        <dbReference type="Pfam" id="PF03816"/>
    </source>
</evidence>
<sequence length="358" mass="39417">MSHSKAVKVLLGTLAGLIAAAILLACQIAGVWQALRADPASVFVSQYIGNGETGERPAFGDSLGAQTVTYNGAEYRKKQNVVTVLLMGIDWDGSEQRADEGKRSDMTMLCAVELDSGKVALYSLPRDTRTNVYKVSGETGEAEGKAYETKLCHAYQMGYIAAGDEAGARNQMLAVRELIECGGQLNIPVEYYVSIDLEHLPQLAEALGGVEVTLEQDMKGVGEEGETVVLNEETTRLYLQNRKGVADGEMDRQRHQQQFMKSFIGSVKKMGAAQAATRLFPQLSGKVIQTDLKLEQILALADVIDSVENVDDIALETFPGPEDWETLHDPLLGKNTDYFMMDRDILMEEMLRLYYDKK</sequence>
<organism evidence="3">
    <name type="scientific">Christensenella massiliensis</name>
    <dbReference type="NCBI Taxonomy" id="1805714"/>
    <lineage>
        <taxon>Bacteria</taxon>
        <taxon>Bacillati</taxon>
        <taxon>Bacillota</taxon>
        <taxon>Clostridia</taxon>
        <taxon>Christensenellales</taxon>
        <taxon>Christensenellaceae</taxon>
        <taxon>Christensenella</taxon>
    </lineage>
</organism>
<dbReference type="AlphaFoldDB" id="A0AAU8ABB6"/>
<dbReference type="PROSITE" id="PS51257">
    <property type="entry name" value="PROKAR_LIPOPROTEIN"/>
    <property type="match status" value="1"/>
</dbReference>
<dbReference type="EMBL" id="CP117826">
    <property type="protein sequence ID" value="XCC63165.1"/>
    <property type="molecule type" value="Genomic_DNA"/>
</dbReference>
<evidence type="ECO:0000313" key="3">
    <source>
        <dbReference type="EMBL" id="XCC63165.1"/>
    </source>
</evidence>
<comment type="similarity">
    <text evidence="1">Belongs to the LytR/CpsA/Psr (LCP) family.</text>
</comment>
<dbReference type="RefSeq" id="WP_079546984.1">
    <property type="nucleotide sequence ID" value="NZ_CP117826.1"/>
</dbReference>
<name>A0AAU8ABB6_9FIRM</name>
<gene>
    <name evidence="3" type="ORF">PUP29_04415</name>
</gene>
<dbReference type="PANTHER" id="PTHR33392">
    <property type="entry name" value="POLYISOPRENYL-TEICHOIC ACID--PEPTIDOGLYCAN TEICHOIC ACID TRANSFERASE TAGU"/>
    <property type="match status" value="1"/>
</dbReference>
<feature type="domain" description="Cell envelope-related transcriptional attenuator" evidence="2">
    <location>
        <begin position="103"/>
        <end position="268"/>
    </location>
</feature>
<reference evidence="3" key="1">
    <citation type="submission" date="2023-02" db="EMBL/GenBank/DDBJ databases">
        <title>Gut commensal Christensenella minuta modulates host metabolism via a new class of secondary bile acids.</title>
        <authorList>
            <person name="Liu C."/>
        </authorList>
    </citation>
    <scope>NUCLEOTIDE SEQUENCE</scope>
    <source>
        <strain evidence="3">CA70</strain>
    </source>
</reference>
<dbReference type="InterPro" id="IPR004474">
    <property type="entry name" value="LytR_CpsA_psr"/>
</dbReference>
<dbReference type="Gene3D" id="3.40.630.190">
    <property type="entry name" value="LCP protein"/>
    <property type="match status" value="1"/>
</dbReference>
<evidence type="ECO:0000256" key="1">
    <source>
        <dbReference type="ARBA" id="ARBA00006068"/>
    </source>
</evidence>
<dbReference type="InterPro" id="IPR050922">
    <property type="entry name" value="LytR/CpsA/Psr_CW_biosynth"/>
</dbReference>